<evidence type="ECO:0000313" key="3">
    <source>
        <dbReference type="Proteomes" id="UP000019335"/>
    </source>
</evidence>
<feature type="region of interest" description="Disordered" evidence="1">
    <location>
        <begin position="92"/>
        <end position="169"/>
    </location>
</feature>
<evidence type="ECO:0000313" key="2">
    <source>
        <dbReference type="EMBL" id="EWM20788.1"/>
    </source>
</evidence>
<organism evidence="2 3">
    <name type="scientific">Nannochloropsis gaditana</name>
    <dbReference type="NCBI Taxonomy" id="72520"/>
    <lineage>
        <taxon>Eukaryota</taxon>
        <taxon>Sar</taxon>
        <taxon>Stramenopiles</taxon>
        <taxon>Ochrophyta</taxon>
        <taxon>Eustigmatophyceae</taxon>
        <taxon>Eustigmatales</taxon>
        <taxon>Monodopsidaceae</taxon>
        <taxon>Nannochloropsis</taxon>
    </lineage>
</organism>
<gene>
    <name evidence="2" type="ORF">Naga_102259g1</name>
</gene>
<comment type="caution">
    <text evidence="2">The sequence shown here is derived from an EMBL/GenBank/DDBJ whole genome shotgun (WGS) entry which is preliminary data.</text>
</comment>
<feature type="non-terminal residue" evidence="2">
    <location>
        <position position="1"/>
    </location>
</feature>
<protein>
    <submittedName>
        <fullName evidence="2">Uncharacterized protein</fullName>
    </submittedName>
</protein>
<accession>W7TB78</accession>
<reference evidence="2 3" key="1">
    <citation type="journal article" date="2014" name="Mol. Plant">
        <title>Chromosome Scale Genome Assembly and Transcriptome Profiling of Nannochloropsis gaditana in Nitrogen Depletion.</title>
        <authorList>
            <person name="Corteggiani Carpinelli E."/>
            <person name="Telatin A."/>
            <person name="Vitulo N."/>
            <person name="Forcato C."/>
            <person name="D'Angelo M."/>
            <person name="Schiavon R."/>
            <person name="Vezzi A."/>
            <person name="Giacometti G.M."/>
            <person name="Morosinotto T."/>
            <person name="Valle G."/>
        </authorList>
    </citation>
    <scope>NUCLEOTIDE SEQUENCE [LARGE SCALE GENOMIC DNA]</scope>
    <source>
        <strain evidence="2 3">B-31</strain>
    </source>
</reference>
<evidence type="ECO:0000256" key="1">
    <source>
        <dbReference type="SAM" id="MobiDB-lite"/>
    </source>
</evidence>
<dbReference type="EMBL" id="AZIL01002810">
    <property type="protein sequence ID" value="EWM20788.1"/>
    <property type="molecule type" value="Genomic_DNA"/>
</dbReference>
<dbReference type="Proteomes" id="UP000019335">
    <property type="component" value="Unassembled WGS sequence"/>
</dbReference>
<dbReference type="AlphaFoldDB" id="W7TB78"/>
<keyword evidence="3" id="KW-1185">Reference proteome</keyword>
<name>W7TB78_9STRA</name>
<sequence>DISALCPGGEESVQSPFCPLRLGGVLPLPPSLPPTFPPSFPSSFSASAWTATLTLEEKRFTLSEPQPTMKAAKQAICELVLKEVVPEAYATYFPASVDGKDGREGGREGGEEGKTRTRAERRRVENGRVDEKQELGRRGGDGHVKSDGSWRPQYTPVPSEHENAGGKGR</sequence>
<feature type="compositionally biased region" description="Basic and acidic residues" evidence="1">
    <location>
        <begin position="98"/>
        <end position="148"/>
    </location>
</feature>
<feature type="compositionally biased region" description="Basic and acidic residues" evidence="1">
    <location>
        <begin position="159"/>
        <end position="169"/>
    </location>
</feature>
<proteinExistence type="predicted"/>